<sequence>MTSEKTRTLMPLTDLPLDELREYRPEVPAPADFDDFWARTLATARAAAGQPATYTPVTDSPLAAVDVFDVRFPGWGGQPIAAWLLLPRGARGPLPAVVQYIGYSGGRGLHTEHLLWSAAGYAHLIVDSRGQGHDTPDPDPVPFPQHVRGFMTRGIEDPEHYYYRRIMTDCVRAVDALREHPAIDPARVIVAGGSQGGGLALSTAGLLGDAVAAALVDVPFLCHYRRSADIASAGPYPEIADYLGVHQRENPDRAFRTLSYFDGLHFAPRAGAPTLFSVALMDPVCPPSTVFAAYNRYAGEKDITVWQFGDHAGGRASQPVEQLRWLGARGLGGATLS</sequence>
<dbReference type="PATRIC" id="fig|408015.6.peg.188"/>
<evidence type="ECO:0000313" key="4">
    <source>
        <dbReference type="EMBL" id="AKG41558.1"/>
    </source>
</evidence>
<dbReference type="InterPro" id="IPR008391">
    <property type="entry name" value="AXE1_dom"/>
</dbReference>
<keyword evidence="5" id="KW-1185">Reference proteome</keyword>
<dbReference type="Pfam" id="PF05448">
    <property type="entry name" value="AXE1"/>
    <property type="match status" value="1"/>
</dbReference>
<dbReference type="HOGENOM" id="CLU_054209_1_0_11"/>
<dbReference type="InterPro" id="IPR029058">
    <property type="entry name" value="AB_hydrolase_fold"/>
</dbReference>
<gene>
    <name evidence="4" type="ORF">SXIM_01740</name>
</gene>
<feature type="domain" description="Acetyl xylan esterase" evidence="3">
    <location>
        <begin position="10"/>
        <end position="326"/>
    </location>
</feature>
<feature type="active site" description="Charge relay system" evidence="1">
    <location>
        <position position="282"/>
    </location>
</feature>
<accession>A0A0F7FNN0</accession>
<evidence type="ECO:0000256" key="2">
    <source>
        <dbReference type="PIRSR" id="PIRSR639069-2"/>
    </source>
</evidence>
<dbReference type="STRING" id="408015.SXIM_01740"/>
<dbReference type="Gene3D" id="3.40.50.1820">
    <property type="entry name" value="alpha/beta hydrolase"/>
    <property type="match status" value="1"/>
</dbReference>
<dbReference type="EMBL" id="CP009922">
    <property type="protein sequence ID" value="AKG41558.1"/>
    <property type="molecule type" value="Genomic_DNA"/>
</dbReference>
<dbReference type="AlphaFoldDB" id="A0A0F7FNN0"/>
<evidence type="ECO:0000259" key="3">
    <source>
        <dbReference type="Pfam" id="PF05448"/>
    </source>
</evidence>
<dbReference type="PANTHER" id="PTHR40111:SF1">
    <property type="entry name" value="CEPHALOSPORIN-C DEACETYLASE"/>
    <property type="match status" value="1"/>
</dbReference>
<dbReference type="SUPFAM" id="SSF53474">
    <property type="entry name" value="alpha/beta-Hydrolases"/>
    <property type="match status" value="1"/>
</dbReference>
<protein>
    <submittedName>
        <fullName evidence="4">Acetyl xylan esterase</fullName>
    </submittedName>
</protein>
<feature type="active site" description="Charge relay system" evidence="1">
    <location>
        <position position="311"/>
    </location>
</feature>
<feature type="binding site" evidence="2">
    <location>
        <position position="103"/>
    </location>
    <ligand>
        <name>substrate</name>
    </ligand>
</feature>
<dbReference type="KEGG" id="sxi:SXIM_01740"/>
<evidence type="ECO:0000313" key="5">
    <source>
        <dbReference type="Proteomes" id="UP000034034"/>
    </source>
</evidence>
<organism evidence="4 5">
    <name type="scientific">Streptomyces xiamenensis</name>
    <dbReference type="NCBI Taxonomy" id="408015"/>
    <lineage>
        <taxon>Bacteria</taxon>
        <taxon>Bacillati</taxon>
        <taxon>Actinomycetota</taxon>
        <taxon>Actinomycetes</taxon>
        <taxon>Kitasatosporales</taxon>
        <taxon>Streptomycetaceae</taxon>
        <taxon>Streptomyces</taxon>
    </lineage>
</organism>
<evidence type="ECO:0000256" key="1">
    <source>
        <dbReference type="PIRSR" id="PIRSR639069-1"/>
    </source>
</evidence>
<proteinExistence type="predicted"/>
<dbReference type="InterPro" id="IPR039069">
    <property type="entry name" value="CE7"/>
</dbReference>
<dbReference type="PANTHER" id="PTHR40111">
    <property type="entry name" value="CEPHALOSPORIN-C DEACETYLASE"/>
    <property type="match status" value="1"/>
</dbReference>
<reference evidence="4" key="1">
    <citation type="submission" date="2019-08" db="EMBL/GenBank/DDBJ databases">
        <title>Complete genome sequence of a mangrove-derived Streptomyces xiamenensis.</title>
        <authorList>
            <person name="Xu J."/>
        </authorList>
    </citation>
    <scope>NUCLEOTIDE SEQUENCE</scope>
    <source>
        <strain evidence="4">318</strain>
    </source>
</reference>
<feature type="active site" description="Nucleophile" evidence="1">
    <location>
        <position position="194"/>
    </location>
</feature>
<dbReference type="Proteomes" id="UP000034034">
    <property type="component" value="Chromosome"/>
</dbReference>
<dbReference type="GO" id="GO:0052689">
    <property type="term" value="F:carboxylic ester hydrolase activity"/>
    <property type="evidence" value="ECO:0007669"/>
    <property type="project" value="TreeGrafter"/>
</dbReference>
<dbReference type="GO" id="GO:0005976">
    <property type="term" value="P:polysaccharide metabolic process"/>
    <property type="evidence" value="ECO:0007669"/>
    <property type="project" value="TreeGrafter"/>
</dbReference>
<name>A0A0F7FNN0_9ACTN</name>